<dbReference type="PANTHER" id="PTHR13179">
    <property type="entry name" value="DEP DOMAIN CONTAINING PROTEIN 5"/>
    <property type="match status" value="1"/>
</dbReference>
<dbReference type="GO" id="GO:0010508">
    <property type="term" value="P:positive regulation of autophagy"/>
    <property type="evidence" value="ECO:0007669"/>
    <property type="project" value="TreeGrafter"/>
</dbReference>
<dbReference type="GO" id="GO:0005096">
    <property type="term" value="F:GTPase activator activity"/>
    <property type="evidence" value="ECO:0007669"/>
    <property type="project" value="InterPro"/>
</dbReference>
<accession>A0A7S4WF47</accession>
<protein>
    <recommendedName>
        <fullName evidence="2">Vacuolar membrane-associated protein Iml1 N-terminal domain-containing protein</fullName>
    </recommendedName>
</protein>
<feature type="region of interest" description="Disordered" evidence="1">
    <location>
        <begin position="1054"/>
        <end position="1099"/>
    </location>
</feature>
<feature type="compositionally biased region" description="Acidic residues" evidence="1">
    <location>
        <begin position="1054"/>
        <end position="1064"/>
    </location>
</feature>
<organism evidence="3">
    <name type="scientific">Alexandrium monilatum</name>
    <dbReference type="NCBI Taxonomy" id="311494"/>
    <lineage>
        <taxon>Eukaryota</taxon>
        <taxon>Sar</taxon>
        <taxon>Alveolata</taxon>
        <taxon>Dinophyceae</taxon>
        <taxon>Gonyaulacales</taxon>
        <taxon>Pyrocystaceae</taxon>
        <taxon>Alexandrium</taxon>
    </lineage>
</organism>
<proteinExistence type="predicted"/>
<sequence length="1172" mass="131210">MKKKADGGASAGGQASQTVHLARHEELESTKPCLLSKSLERSYASHALLRVTSRKHPGLRLYARAHPLNFSEAVRGISMLRSIVAGALLRETEVEVQEVPEEEAELQEVVMVLMDRYLSKRDIWHLHLSMMEDKGQVIYGGFEHNLLQHIPNSRIQTLKGAEGPMRAGCVTPRTKVVFRSGSANVIVLIQVSSELLAFSLSGRPYWEVLLDCLTQLVERSFKAPGTSRLGHYVRIVLFARAWRQAPRQAESASPSCADGTPRRRQHHDPASPSSQGARWQFQDLASPCSPGSRVDFDLVTEADAEQEEPQEHKHDDFYEVFWEGVARALPPTQMLTAQIRKVLMRLRESRRSSQDPKCQGWHGVTADDLAEASRGNVLECLNMVLDHLDMHYLDRSLRITGQTIILLTAGNGLVRATSRRIYEVTDRRFLSSGPSSSKALHMICVRQPPLHPVPWIQWPGGPAPGGKEPAEGELRVRPSWIDLSYHSEVSFCPCAPAREWARASFLNLERLKRTGGPLHVPAWGEDVCAFAARRPAPTTPLPNLRVEEASREAGRTKPELWEELRIPEIRPYFRVETADESCAVHRPCKFTEYIMQPTRFSYTDVESEKINTMNDLIGCRLEARTSELVVEAAPPAGGAAARPPGAAGAEPWLADGRNLPKALHHGRVRAADGRIEWTMEPRDEGLHVSYGDYTGEDKRSVELACKYTCLVRRRAWPGPGAPSEEEAEGLPVETGEWLRCRRIFHLPMRPHWNTLDGIVSGVLSMPPALPYPVEPSVSSSEDRCPGWQLRSAIKQHLYVFIPMDEEAQSHQAILSSALQALGGGIAIGVDPFQVMEDLSAKALAPPLPVPSEPRRRAVASFEALVSGLENLLFGESSASKQGGRGRSLGIQVVPEGSKFTVSRKSCTVYTRDMGVPSAHPRSRDWFEVFYDSQFSPPKPFILVLQWLVCSSVHLVNFTLRLTRIARDNGFYMNRMPIAQLFPHPAPHWVWSGCRETNFDRLGFSAPHKVNLPTGLTTAERDRLSAQLLQCWLQPPLSFLFLFSSPQLDFQVIDLEPDPPAEEGGSEPASAGWPEGRAAAELREESEGGSEQPSRAQKRDQSRQLFQRLKGWVLCHREGFCLIALREAYIDWYENRLVYGETEDTKSNQQRLHYLNELRCTFLRETHRVLSSA</sequence>
<dbReference type="PANTHER" id="PTHR13179:SF8">
    <property type="entry name" value="GATOR COMPLEX PROTEIN DEPDC5"/>
    <property type="match status" value="1"/>
</dbReference>
<reference evidence="3" key="1">
    <citation type="submission" date="2021-01" db="EMBL/GenBank/DDBJ databases">
        <authorList>
            <person name="Corre E."/>
            <person name="Pelletier E."/>
            <person name="Niang G."/>
            <person name="Scheremetjew M."/>
            <person name="Finn R."/>
            <person name="Kale V."/>
            <person name="Holt S."/>
            <person name="Cochrane G."/>
            <person name="Meng A."/>
            <person name="Brown T."/>
            <person name="Cohen L."/>
        </authorList>
    </citation>
    <scope>NUCLEOTIDE SEQUENCE</scope>
    <source>
        <strain evidence="3">CCMP3105</strain>
    </source>
</reference>
<feature type="domain" description="Vacuolar membrane-associated protein Iml1 N-terminal" evidence="2">
    <location>
        <begin position="110"/>
        <end position="457"/>
    </location>
</feature>
<gene>
    <name evidence="3" type="ORF">AMON00008_LOCUS64768</name>
</gene>
<dbReference type="AlphaFoldDB" id="A0A7S4WF47"/>
<dbReference type="Pfam" id="PF12257">
    <property type="entry name" value="IML1"/>
    <property type="match status" value="1"/>
</dbReference>
<evidence type="ECO:0000256" key="1">
    <source>
        <dbReference type="SAM" id="MobiDB-lite"/>
    </source>
</evidence>
<feature type="region of interest" description="Disordered" evidence="1">
    <location>
        <begin position="249"/>
        <end position="278"/>
    </location>
</feature>
<dbReference type="InterPro" id="IPR048255">
    <property type="entry name" value="IML1_N"/>
</dbReference>
<evidence type="ECO:0000259" key="2">
    <source>
        <dbReference type="Pfam" id="PF12257"/>
    </source>
</evidence>
<dbReference type="GO" id="GO:1990130">
    <property type="term" value="C:GATOR1 complex"/>
    <property type="evidence" value="ECO:0007669"/>
    <property type="project" value="TreeGrafter"/>
</dbReference>
<dbReference type="InterPro" id="IPR027244">
    <property type="entry name" value="IML1"/>
</dbReference>
<dbReference type="EMBL" id="HBNR01090251">
    <property type="protein sequence ID" value="CAE4669094.1"/>
    <property type="molecule type" value="Transcribed_RNA"/>
</dbReference>
<dbReference type="GO" id="GO:1904262">
    <property type="term" value="P:negative regulation of TORC1 signaling"/>
    <property type="evidence" value="ECO:0007669"/>
    <property type="project" value="TreeGrafter"/>
</dbReference>
<name>A0A7S4WF47_9DINO</name>
<evidence type="ECO:0000313" key="3">
    <source>
        <dbReference type="EMBL" id="CAE4669094.1"/>
    </source>
</evidence>